<keyword evidence="5 6" id="KW-0482">Metalloprotease</keyword>
<name>A0A934ICW3_9RHOB</name>
<dbReference type="InterPro" id="IPR051156">
    <property type="entry name" value="Mito/Outer_Membr_Metalloprot"/>
</dbReference>
<organism evidence="9 10">
    <name type="scientific">Palleronia pontilimi</name>
    <dbReference type="NCBI Taxonomy" id="1964209"/>
    <lineage>
        <taxon>Bacteria</taxon>
        <taxon>Pseudomonadati</taxon>
        <taxon>Pseudomonadota</taxon>
        <taxon>Alphaproteobacteria</taxon>
        <taxon>Rhodobacterales</taxon>
        <taxon>Roseobacteraceae</taxon>
        <taxon>Palleronia</taxon>
    </lineage>
</organism>
<dbReference type="AlphaFoldDB" id="A0A934ICW3"/>
<comment type="caution">
    <text evidence="9">The sequence shown here is derived from an EMBL/GenBank/DDBJ whole genome shotgun (WGS) entry which is preliminary data.</text>
</comment>
<evidence type="ECO:0000313" key="9">
    <source>
        <dbReference type="EMBL" id="MBJ3761200.1"/>
    </source>
</evidence>
<keyword evidence="1 6" id="KW-0645">Protease</keyword>
<reference evidence="9" key="1">
    <citation type="submission" date="2020-12" db="EMBL/GenBank/DDBJ databases">
        <title>Bacterial taxonomy.</title>
        <authorList>
            <person name="Pan X."/>
        </authorList>
    </citation>
    <scope>NUCLEOTIDE SEQUENCE</scope>
    <source>
        <strain evidence="9">KCTC 52957</strain>
    </source>
</reference>
<dbReference type="PROSITE" id="PS51257">
    <property type="entry name" value="PROKAR_LIPOPROTEIN"/>
    <property type="match status" value="1"/>
</dbReference>
<evidence type="ECO:0000256" key="5">
    <source>
        <dbReference type="ARBA" id="ARBA00023049"/>
    </source>
</evidence>
<evidence type="ECO:0000313" key="10">
    <source>
        <dbReference type="Proteomes" id="UP000642488"/>
    </source>
</evidence>
<dbReference type="CDD" id="cd07324">
    <property type="entry name" value="M48C_Oma1-like"/>
    <property type="match status" value="1"/>
</dbReference>
<dbReference type="RefSeq" id="WP_198914381.1">
    <property type="nucleotide sequence ID" value="NZ_JAEKPD010000001.1"/>
</dbReference>
<evidence type="ECO:0000256" key="2">
    <source>
        <dbReference type="ARBA" id="ARBA00022723"/>
    </source>
</evidence>
<dbReference type="PANTHER" id="PTHR22726">
    <property type="entry name" value="METALLOENDOPEPTIDASE OMA1"/>
    <property type="match status" value="1"/>
</dbReference>
<dbReference type="GO" id="GO:0051603">
    <property type="term" value="P:proteolysis involved in protein catabolic process"/>
    <property type="evidence" value="ECO:0007669"/>
    <property type="project" value="TreeGrafter"/>
</dbReference>
<dbReference type="GO" id="GO:0016020">
    <property type="term" value="C:membrane"/>
    <property type="evidence" value="ECO:0007669"/>
    <property type="project" value="TreeGrafter"/>
</dbReference>
<dbReference type="InterPro" id="IPR001915">
    <property type="entry name" value="Peptidase_M48"/>
</dbReference>
<dbReference type="Proteomes" id="UP000642488">
    <property type="component" value="Unassembled WGS sequence"/>
</dbReference>
<keyword evidence="4 6" id="KW-0862">Zinc</keyword>
<evidence type="ECO:0000256" key="6">
    <source>
        <dbReference type="RuleBase" id="RU003983"/>
    </source>
</evidence>
<accession>A0A934ICW3</accession>
<evidence type="ECO:0000256" key="7">
    <source>
        <dbReference type="SAM" id="SignalP"/>
    </source>
</evidence>
<keyword evidence="2" id="KW-0479">Metal-binding</keyword>
<dbReference type="GO" id="GO:0046872">
    <property type="term" value="F:metal ion binding"/>
    <property type="evidence" value="ECO:0007669"/>
    <property type="project" value="UniProtKB-KW"/>
</dbReference>
<keyword evidence="3 6" id="KW-0378">Hydrolase</keyword>
<keyword evidence="7" id="KW-0732">Signal</keyword>
<sequence length="238" mass="24809">MRYLALALLFALGACVDVAVVRPAPGTAPSPVPQAPSVSRPQTSVSTRAFTQVVNDVMPVAIRECRARTRGVRCDYAVIVDDRPGQPPNAFQTLGPGDQPVVGFTVGLIREAANVDELAFVLGHEAAHHIEGHIARGRASASTGAIIAGAAVALSGGDQSAIQRAQNAGAFVGARRFSKDFEIEADRLGAIITERAGYDAIRGVAFFEGAPDPGNQFLGTHPPNADRIRAVRAVVAGL</sequence>
<comment type="cofactor">
    <cofactor evidence="6">
        <name>Zn(2+)</name>
        <dbReference type="ChEBI" id="CHEBI:29105"/>
    </cofactor>
    <text evidence="6">Binds 1 zinc ion per subunit.</text>
</comment>
<evidence type="ECO:0000256" key="1">
    <source>
        <dbReference type="ARBA" id="ARBA00022670"/>
    </source>
</evidence>
<dbReference type="GO" id="GO:0004222">
    <property type="term" value="F:metalloendopeptidase activity"/>
    <property type="evidence" value="ECO:0007669"/>
    <property type="project" value="InterPro"/>
</dbReference>
<proteinExistence type="inferred from homology"/>
<dbReference type="Pfam" id="PF01435">
    <property type="entry name" value="Peptidase_M48"/>
    <property type="match status" value="1"/>
</dbReference>
<feature type="chain" id="PRO_5037159549" evidence="7">
    <location>
        <begin position="20"/>
        <end position="238"/>
    </location>
</feature>
<evidence type="ECO:0000256" key="4">
    <source>
        <dbReference type="ARBA" id="ARBA00022833"/>
    </source>
</evidence>
<comment type="similarity">
    <text evidence="6">Belongs to the peptidase M48 family.</text>
</comment>
<dbReference type="PANTHER" id="PTHR22726:SF1">
    <property type="entry name" value="METALLOENDOPEPTIDASE OMA1, MITOCHONDRIAL"/>
    <property type="match status" value="1"/>
</dbReference>
<keyword evidence="10" id="KW-1185">Reference proteome</keyword>
<feature type="domain" description="Peptidase M48" evidence="8">
    <location>
        <begin position="76"/>
        <end position="233"/>
    </location>
</feature>
<gene>
    <name evidence="9" type="ORF">ILP92_00350</name>
</gene>
<feature type="signal peptide" evidence="7">
    <location>
        <begin position="1"/>
        <end position="19"/>
    </location>
</feature>
<dbReference type="Gene3D" id="3.30.2010.10">
    <property type="entry name" value="Metalloproteases ('zincins'), catalytic domain"/>
    <property type="match status" value="1"/>
</dbReference>
<evidence type="ECO:0000259" key="8">
    <source>
        <dbReference type="Pfam" id="PF01435"/>
    </source>
</evidence>
<protein>
    <submittedName>
        <fullName evidence="9">M48 family metallopeptidase</fullName>
    </submittedName>
</protein>
<dbReference type="EMBL" id="JAEKPD010000001">
    <property type="protein sequence ID" value="MBJ3761200.1"/>
    <property type="molecule type" value="Genomic_DNA"/>
</dbReference>
<evidence type="ECO:0000256" key="3">
    <source>
        <dbReference type="ARBA" id="ARBA00022801"/>
    </source>
</evidence>